<evidence type="ECO:0000313" key="2">
    <source>
        <dbReference type="Proteomes" id="UP000476176"/>
    </source>
</evidence>
<dbReference type="AlphaFoldDB" id="A0A6G0NTT9"/>
<proteinExistence type="predicted"/>
<sequence length="152" mass="17113">MSTKPSRLVEPLTVAFEFALDESGICGQGQRHNQEILASKAKRTNVQFFIVPGKNVNVSHTEGSMEGAFFAASESPFFVTALFIKDFNWFESKTPHARHYLVVLDGYKAHLLVSTPAYARSQGILLCSNQAHTSHFLQPCYVFEDFKREPQK</sequence>
<name>A0A6G0NTT9_9STRA</name>
<accession>A0A6G0NTT9</accession>
<gene>
    <name evidence="1" type="ORF">PF004_g12882</name>
</gene>
<reference evidence="1 2" key="1">
    <citation type="submission" date="2018-09" db="EMBL/GenBank/DDBJ databases">
        <title>Genomic investigation of the strawberry pathogen Phytophthora fragariae indicates pathogenicity is determined by transcriptional variation in three key races.</title>
        <authorList>
            <person name="Adams T.M."/>
            <person name="Armitage A.D."/>
            <person name="Sobczyk M.K."/>
            <person name="Bates H.J."/>
            <person name="Dunwell J.M."/>
            <person name="Nellist C.F."/>
            <person name="Harrison R.J."/>
        </authorList>
    </citation>
    <scope>NUCLEOTIDE SEQUENCE [LARGE SCALE GENOMIC DNA]</scope>
    <source>
        <strain evidence="1 2">BC-23</strain>
    </source>
</reference>
<dbReference type="EMBL" id="QXGC01000757">
    <property type="protein sequence ID" value="KAE9222090.1"/>
    <property type="molecule type" value="Genomic_DNA"/>
</dbReference>
<comment type="caution">
    <text evidence="1">The sequence shown here is derived from an EMBL/GenBank/DDBJ whole genome shotgun (WGS) entry which is preliminary data.</text>
</comment>
<organism evidence="1 2">
    <name type="scientific">Phytophthora fragariae</name>
    <dbReference type="NCBI Taxonomy" id="53985"/>
    <lineage>
        <taxon>Eukaryota</taxon>
        <taxon>Sar</taxon>
        <taxon>Stramenopiles</taxon>
        <taxon>Oomycota</taxon>
        <taxon>Peronosporomycetes</taxon>
        <taxon>Peronosporales</taxon>
        <taxon>Peronosporaceae</taxon>
        <taxon>Phytophthora</taxon>
    </lineage>
</organism>
<dbReference type="Proteomes" id="UP000476176">
    <property type="component" value="Unassembled WGS sequence"/>
</dbReference>
<evidence type="ECO:0000313" key="1">
    <source>
        <dbReference type="EMBL" id="KAE9222090.1"/>
    </source>
</evidence>
<evidence type="ECO:0008006" key="3">
    <source>
        <dbReference type="Google" id="ProtNLM"/>
    </source>
</evidence>
<protein>
    <recommendedName>
        <fullName evidence="3">DDE-1 domain-containing protein</fullName>
    </recommendedName>
</protein>